<accession>A0A2W5QFA8</accession>
<keyword evidence="4" id="KW-0408">Iron</keyword>
<evidence type="ECO:0000259" key="6">
    <source>
        <dbReference type="PROSITE" id="PS51296"/>
    </source>
</evidence>
<comment type="caution">
    <text evidence="7">The sequence shown here is derived from an EMBL/GenBank/DDBJ whole genome shotgun (WGS) entry which is preliminary data.</text>
</comment>
<keyword evidence="2" id="KW-0479">Metal-binding</keyword>
<evidence type="ECO:0000313" key="7">
    <source>
        <dbReference type="EMBL" id="PZQ75876.1"/>
    </source>
</evidence>
<feature type="domain" description="Rieske" evidence="6">
    <location>
        <begin position="57"/>
        <end position="159"/>
    </location>
</feature>
<dbReference type="GO" id="GO:0046872">
    <property type="term" value="F:metal ion binding"/>
    <property type="evidence" value="ECO:0007669"/>
    <property type="project" value="UniProtKB-KW"/>
</dbReference>
<dbReference type="EMBL" id="QFPP01000071">
    <property type="protein sequence ID" value="PZQ75876.1"/>
    <property type="molecule type" value="Genomic_DNA"/>
</dbReference>
<organism evidence="7 8">
    <name type="scientific">Variovorax paradoxus</name>
    <dbReference type="NCBI Taxonomy" id="34073"/>
    <lineage>
        <taxon>Bacteria</taxon>
        <taxon>Pseudomonadati</taxon>
        <taxon>Pseudomonadota</taxon>
        <taxon>Betaproteobacteria</taxon>
        <taxon>Burkholderiales</taxon>
        <taxon>Comamonadaceae</taxon>
        <taxon>Variovorax</taxon>
    </lineage>
</organism>
<dbReference type="PROSITE" id="PS51296">
    <property type="entry name" value="RIESKE"/>
    <property type="match status" value="1"/>
</dbReference>
<keyword evidence="3" id="KW-0560">Oxidoreductase</keyword>
<protein>
    <submittedName>
        <fullName evidence="7">Rieske (2Fe-2S) protein</fullName>
    </submittedName>
</protein>
<dbReference type="GO" id="GO:0016491">
    <property type="term" value="F:oxidoreductase activity"/>
    <property type="evidence" value="ECO:0007669"/>
    <property type="project" value="UniProtKB-KW"/>
</dbReference>
<keyword evidence="1" id="KW-0001">2Fe-2S</keyword>
<name>A0A2W5QFA8_VARPD</name>
<evidence type="ECO:0000256" key="2">
    <source>
        <dbReference type="ARBA" id="ARBA00022723"/>
    </source>
</evidence>
<dbReference type="InterPro" id="IPR017941">
    <property type="entry name" value="Rieske_2Fe-2S"/>
</dbReference>
<gene>
    <name evidence="7" type="ORF">DI563_08445</name>
</gene>
<reference evidence="7 8" key="1">
    <citation type="submission" date="2017-08" db="EMBL/GenBank/DDBJ databases">
        <title>Infants hospitalized years apart are colonized by the same room-sourced microbial strains.</title>
        <authorList>
            <person name="Brooks B."/>
            <person name="Olm M.R."/>
            <person name="Firek B.A."/>
            <person name="Baker R."/>
            <person name="Thomas B.C."/>
            <person name="Morowitz M.J."/>
            <person name="Banfield J.F."/>
        </authorList>
    </citation>
    <scope>NUCLEOTIDE SEQUENCE [LARGE SCALE GENOMIC DNA]</scope>
    <source>
        <strain evidence="7">S2_005_003_R2_41</strain>
    </source>
</reference>
<dbReference type="SUPFAM" id="SSF50022">
    <property type="entry name" value="ISP domain"/>
    <property type="match status" value="1"/>
</dbReference>
<dbReference type="Proteomes" id="UP000249135">
    <property type="component" value="Unassembled WGS sequence"/>
</dbReference>
<evidence type="ECO:0000256" key="4">
    <source>
        <dbReference type="ARBA" id="ARBA00023004"/>
    </source>
</evidence>
<evidence type="ECO:0000256" key="1">
    <source>
        <dbReference type="ARBA" id="ARBA00022714"/>
    </source>
</evidence>
<evidence type="ECO:0000256" key="3">
    <source>
        <dbReference type="ARBA" id="ARBA00023002"/>
    </source>
</evidence>
<dbReference type="CDD" id="cd03469">
    <property type="entry name" value="Rieske_RO_Alpha_N"/>
    <property type="match status" value="1"/>
</dbReference>
<dbReference type="PANTHER" id="PTHR21266:SF60">
    <property type="entry name" value="3-KETOSTEROID-9-ALPHA-MONOOXYGENASE, OXYGENASE COMPONENT"/>
    <property type="match status" value="1"/>
</dbReference>
<dbReference type="AlphaFoldDB" id="A0A2W5QFA8"/>
<evidence type="ECO:0000256" key="5">
    <source>
        <dbReference type="ARBA" id="ARBA00023014"/>
    </source>
</evidence>
<dbReference type="Pfam" id="PF00355">
    <property type="entry name" value="Rieske"/>
    <property type="match status" value="1"/>
</dbReference>
<dbReference type="InterPro" id="IPR036922">
    <property type="entry name" value="Rieske_2Fe-2S_sf"/>
</dbReference>
<dbReference type="GO" id="GO:0051537">
    <property type="term" value="F:2 iron, 2 sulfur cluster binding"/>
    <property type="evidence" value="ECO:0007669"/>
    <property type="project" value="UniProtKB-KW"/>
</dbReference>
<keyword evidence="5" id="KW-0411">Iron-sulfur</keyword>
<proteinExistence type="predicted"/>
<dbReference type="InterPro" id="IPR050584">
    <property type="entry name" value="Cholesterol_7-desaturase"/>
</dbReference>
<evidence type="ECO:0000313" key="8">
    <source>
        <dbReference type="Proteomes" id="UP000249135"/>
    </source>
</evidence>
<dbReference type="PANTHER" id="PTHR21266">
    <property type="entry name" value="IRON-SULFUR DOMAIN CONTAINING PROTEIN"/>
    <property type="match status" value="1"/>
</dbReference>
<dbReference type="Gene3D" id="2.102.10.10">
    <property type="entry name" value="Rieske [2Fe-2S] iron-sulphur domain"/>
    <property type="match status" value="1"/>
</dbReference>
<sequence>MSSEKRARRPLHQSSAFWLPTLKQKGLPMDMPVRRPTPLRSKPIPAEGEDGLFRQSWYPICLASEVAKGQVIGVPFLDGKVVVFRGDDGIPHVTSAYCPHVGADLSVGKVVGNNVQCAFHHWEYNGDGVCEKTGVGDPPPRSACLFVFPSQERWGIVWAFNGETPLFELPSMGYEEDEMLFEPYKVPNAWHSDPWVFAANTPDMQHFKAVHKVKFGETDPHDMVEWDEWGLRYPVVANHQGGVAIDWMVALRGTGFFWRTGTYDGWWCAAITGFGLPRPGYHQVFGCYMVLKGEGQEERLNIARGLTQRTIGEDAPVLDTIHYRQGILTAADRTLSKYLTLVRNFPRAHPSAPFIR</sequence>